<accession>A0A644Z083</accession>
<name>A0A644Z083_9ZZZZ</name>
<organism evidence="2">
    <name type="scientific">bioreactor metagenome</name>
    <dbReference type="NCBI Taxonomy" id="1076179"/>
    <lineage>
        <taxon>unclassified sequences</taxon>
        <taxon>metagenomes</taxon>
        <taxon>ecological metagenomes</taxon>
    </lineage>
</organism>
<evidence type="ECO:0000313" key="2">
    <source>
        <dbReference type="EMBL" id="MPM33411.1"/>
    </source>
</evidence>
<dbReference type="EMBL" id="VSSQ01006651">
    <property type="protein sequence ID" value="MPM33411.1"/>
    <property type="molecule type" value="Genomic_DNA"/>
</dbReference>
<reference evidence="2" key="1">
    <citation type="submission" date="2019-08" db="EMBL/GenBank/DDBJ databases">
        <authorList>
            <person name="Kucharzyk K."/>
            <person name="Murdoch R.W."/>
            <person name="Higgins S."/>
            <person name="Loffler F."/>
        </authorList>
    </citation>
    <scope>NUCLEOTIDE SEQUENCE</scope>
</reference>
<proteinExistence type="predicted"/>
<dbReference type="AlphaFoldDB" id="A0A644Z083"/>
<feature type="region of interest" description="Disordered" evidence="1">
    <location>
        <begin position="1"/>
        <end position="40"/>
    </location>
</feature>
<comment type="caution">
    <text evidence="2">The sequence shown here is derived from an EMBL/GenBank/DDBJ whole genome shotgun (WGS) entry which is preliminary data.</text>
</comment>
<sequence length="133" mass="14991">MATILSRAGKPPTNTFPAMFGKSSGRPAARRSATRRFSSTWKRWKKRSRKTWTLRRSRCGWVRRGLTRAISSNSWRKPSIRPDTCAAPSRSSMSPTPPNGRLRTRPAYPTATWPPTPLTAPTGPMPIGFWRIP</sequence>
<feature type="region of interest" description="Disordered" evidence="1">
    <location>
        <begin position="73"/>
        <end position="125"/>
    </location>
</feature>
<evidence type="ECO:0000256" key="1">
    <source>
        <dbReference type="SAM" id="MobiDB-lite"/>
    </source>
</evidence>
<gene>
    <name evidence="2" type="ORF">SDC9_79986</name>
</gene>
<protein>
    <submittedName>
        <fullName evidence="2">Uncharacterized protein</fullName>
    </submittedName>
</protein>